<comment type="caution">
    <text evidence="7">The sequence shown here is derived from an EMBL/GenBank/DDBJ whole genome shotgun (WGS) entry which is preliminary data.</text>
</comment>
<evidence type="ECO:0000256" key="5">
    <source>
        <dbReference type="ARBA" id="ARBA00023136"/>
    </source>
</evidence>
<proteinExistence type="predicted"/>
<dbReference type="GO" id="GO:0005886">
    <property type="term" value="C:plasma membrane"/>
    <property type="evidence" value="ECO:0007669"/>
    <property type="project" value="UniProtKB-SubCell"/>
</dbReference>
<evidence type="ECO:0000256" key="4">
    <source>
        <dbReference type="ARBA" id="ARBA00022989"/>
    </source>
</evidence>
<evidence type="ECO:0000256" key="6">
    <source>
        <dbReference type="SAM" id="Phobius"/>
    </source>
</evidence>
<accession>A0A2S8IGD3</accession>
<feature type="transmembrane region" description="Helical" evidence="6">
    <location>
        <begin position="71"/>
        <end position="90"/>
    </location>
</feature>
<protein>
    <recommendedName>
        <fullName evidence="9">Cytochrome c oxidase subunit IV</fullName>
    </recommendedName>
</protein>
<reference evidence="8" key="1">
    <citation type="submission" date="2018-02" db="EMBL/GenBank/DDBJ databases">
        <title>Draft genome sequencing of Rhodococcus opacus KU647198.</title>
        <authorList>
            <person name="Zheng B.-X."/>
        </authorList>
    </citation>
    <scope>NUCLEOTIDE SEQUENCE [LARGE SCALE GENOMIC DNA]</scope>
    <source>
        <strain evidence="8">04-OD7</strain>
    </source>
</reference>
<name>A0A2S8IGD3_RHOOP</name>
<sequence>MLVMRQRVTAVWPLLMAATGASTWLLSKDAFSPTIAVVGIILIAAVKVRFVMLDFMELRHSPLPVRIAFEGWIVLGTCLILGFWFAIPAITR</sequence>
<gene>
    <name evidence="7" type="ORF">C5613_42120</name>
</gene>
<evidence type="ECO:0000256" key="3">
    <source>
        <dbReference type="ARBA" id="ARBA00022692"/>
    </source>
</evidence>
<dbReference type="InterPro" id="IPR005171">
    <property type="entry name" value="Cyt_c_oxidase_su4_prok"/>
</dbReference>
<dbReference type="EMBL" id="PUIO01000099">
    <property type="protein sequence ID" value="PQP13729.1"/>
    <property type="molecule type" value="Genomic_DNA"/>
</dbReference>
<comment type="subcellular location">
    <subcellularLocation>
        <location evidence="1">Cell membrane</location>
        <topology evidence="1">Multi-pass membrane protein</topology>
    </subcellularLocation>
</comment>
<evidence type="ECO:0000256" key="1">
    <source>
        <dbReference type="ARBA" id="ARBA00004651"/>
    </source>
</evidence>
<keyword evidence="2" id="KW-1003">Cell membrane</keyword>
<feature type="transmembrane region" description="Helical" evidence="6">
    <location>
        <begin position="30"/>
        <end position="50"/>
    </location>
</feature>
<organism evidence="7 8">
    <name type="scientific">Rhodococcus opacus</name>
    <name type="common">Nocardia opaca</name>
    <dbReference type="NCBI Taxonomy" id="37919"/>
    <lineage>
        <taxon>Bacteria</taxon>
        <taxon>Bacillati</taxon>
        <taxon>Actinomycetota</taxon>
        <taxon>Actinomycetes</taxon>
        <taxon>Mycobacteriales</taxon>
        <taxon>Nocardiaceae</taxon>
        <taxon>Rhodococcus</taxon>
    </lineage>
</organism>
<evidence type="ECO:0000313" key="7">
    <source>
        <dbReference type="EMBL" id="PQP13729.1"/>
    </source>
</evidence>
<evidence type="ECO:0000313" key="8">
    <source>
        <dbReference type="Proteomes" id="UP000239290"/>
    </source>
</evidence>
<keyword evidence="3 6" id="KW-0812">Transmembrane</keyword>
<keyword evidence="5 6" id="KW-0472">Membrane</keyword>
<evidence type="ECO:0008006" key="9">
    <source>
        <dbReference type="Google" id="ProtNLM"/>
    </source>
</evidence>
<dbReference type="AlphaFoldDB" id="A0A2S8IGD3"/>
<keyword evidence="4 6" id="KW-1133">Transmembrane helix</keyword>
<evidence type="ECO:0000256" key="2">
    <source>
        <dbReference type="ARBA" id="ARBA00022475"/>
    </source>
</evidence>
<dbReference type="Proteomes" id="UP000239290">
    <property type="component" value="Unassembled WGS sequence"/>
</dbReference>
<dbReference type="Pfam" id="PF03626">
    <property type="entry name" value="COX4_pro"/>
    <property type="match status" value="1"/>
</dbReference>